<evidence type="ECO:0008006" key="3">
    <source>
        <dbReference type="Google" id="ProtNLM"/>
    </source>
</evidence>
<keyword evidence="2" id="KW-1185">Reference proteome</keyword>
<dbReference type="RefSeq" id="WP_188697848.1">
    <property type="nucleotide sequence ID" value="NZ_BMLS01000006.1"/>
</dbReference>
<sequence length="219" mass="24100">MSNKLQKRFDELEAEHVAVISTKYSTYSEMFGSSEQVDNEKFLQWCIKAKNLINKSCGTDSEHYKAFEKAEGGSGWSGSFSRCKEMGAVFLATKNDFEGGYLNSYKNLIQAEVFDSELEQASELLGSGYYVASAVIAGTVLETALRDLCDKESIPHGKLDKMNSDLAKAGVFNKIVQKQITSYAGIRNSAAHGKSSEFTADDVKLMISGITQFLVTYLA</sequence>
<evidence type="ECO:0000313" key="1">
    <source>
        <dbReference type="EMBL" id="GGO73296.1"/>
    </source>
</evidence>
<accession>A0A917Z2T1</accession>
<organism evidence="1 2">
    <name type="scientific">Bowmanella pacifica</name>
    <dbReference type="NCBI Taxonomy" id="502051"/>
    <lineage>
        <taxon>Bacteria</taxon>
        <taxon>Pseudomonadati</taxon>
        <taxon>Pseudomonadota</taxon>
        <taxon>Gammaproteobacteria</taxon>
        <taxon>Alteromonadales</taxon>
        <taxon>Alteromonadaceae</taxon>
        <taxon>Bowmanella</taxon>
    </lineage>
</organism>
<gene>
    <name evidence="1" type="ORF">GCM10010982_33500</name>
</gene>
<reference evidence="1" key="1">
    <citation type="journal article" date="2014" name="Int. J. Syst. Evol. Microbiol.">
        <title>Complete genome sequence of Corynebacterium casei LMG S-19264T (=DSM 44701T), isolated from a smear-ripened cheese.</title>
        <authorList>
            <consortium name="US DOE Joint Genome Institute (JGI-PGF)"/>
            <person name="Walter F."/>
            <person name="Albersmeier A."/>
            <person name="Kalinowski J."/>
            <person name="Ruckert C."/>
        </authorList>
    </citation>
    <scope>NUCLEOTIDE SEQUENCE</scope>
    <source>
        <strain evidence="1">CGMCC 1.7086</strain>
    </source>
</reference>
<reference evidence="1" key="2">
    <citation type="submission" date="2020-09" db="EMBL/GenBank/DDBJ databases">
        <authorList>
            <person name="Sun Q."/>
            <person name="Zhou Y."/>
        </authorList>
    </citation>
    <scope>NUCLEOTIDE SEQUENCE</scope>
    <source>
        <strain evidence="1">CGMCC 1.7086</strain>
    </source>
</reference>
<evidence type="ECO:0000313" key="2">
    <source>
        <dbReference type="Proteomes" id="UP000606935"/>
    </source>
</evidence>
<dbReference type="Proteomes" id="UP000606935">
    <property type="component" value="Unassembled WGS sequence"/>
</dbReference>
<proteinExistence type="predicted"/>
<protein>
    <recommendedName>
        <fullName evidence="3">DUF4145 domain-containing protein</fullName>
    </recommendedName>
</protein>
<comment type="caution">
    <text evidence="1">The sequence shown here is derived from an EMBL/GenBank/DDBJ whole genome shotgun (WGS) entry which is preliminary data.</text>
</comment>
<dbReference type="AlphaFoldDB" id="A0A917Z2T1"/>
<dbReference type="EMBL" id="BMLS01000006">
    <property type="protein sequence ID" value="GGO73296.1"/>
    <property type="molecule type" value="Genomic_DNA"/>
</dbReference>
<name>A0A917Z2T1_9ALTE</name>